<reference evidence="3" key="1">
    <citation type="submission" date="2023-06" db="EMBL/GenBank/DDBJ databases">
        <title>Genomic of Agaribacillus aureum.</title>
        <authorList>
            <person name="Wang G."/>
        </authorList>
    </citation>
    <scope>NUCLEOTIDE SEQUENCE</scope>
    <source>
        <strain evidence="3">BMA12</strain>
    </source>
</reference>
<dbReference type="InterPro" id="IPR012223">
    <property type="entry name" value="TEII"/>
</dbReference>
<protein>
    <submittedName>
        <fullName evidence="3">Alpha/beta fold hydrolase</fullName>
    </submittedName>
</protein>
<name>A0ABT8LI67_9BACT</name>
<dbReference type="Gene3D" id="3.40.50.1820">
    <property type="entry name" value="alpha/beta hydrolase"/>
    <property type="match status" value="1"/>
</dbReference>
<dbReference type="PANTHER" id="PTHR11487:SF0">
    <property type="entry name" value="S-ACYL FATTY ACID SYNTHASE THIOESTERASE, MEDIUM CHAIN"/>
    <property type="match status" value="1"/>
</dbReference>
<proteinExistence type="inferred from homology"/>
<dbReference type="InterPro" id="IPR001031">
    <property type="entry name" value="Thioesterase"/>
</dbReference>
<dbReference type="InterPro" id="IPR029058">
    <property type="entry name" value="AB_hydrolase_fold"/>
</dbReference>
<keyword evidence="4" id="KW-1185">Reference proteome</keyword>
<dbReference type="RefSeq" id="WP_346762843.1">
    <property type="nucleotide sequence ID" value="NZ_JAUJEB010000021.1"/>
</dbReference>
<evidence type="ECO:0000259" key="2">
    <source>
        <dbReference type="Pfam" id="PF00975"/>
    </source>
</evidence>
<accession>A0ABT8LI67</accession>
<comment type="similarity">
    <text evidence="1">Belongs to the thioesterase family.</text>
</comment>
<evidence type="ECO:0000313" key="3">
    <source>
        <dbReference type="EMBL" id="MDN5217509.1"/>
    </source>
</evidence>
<dbReference type="SUPFAM" id="SSF53474">
    <property type="entry name" value="alpha/beta-Hydrolases"/>
    <property type="match status" value="1"/>
</dbReference>
<dbReference type="PANTHER" id="PTHR11487">
    <property type="entry name" value="THIOESTERASE"/>
    <property type="match status" value="1"/>
</dbReference>
<dbReference type="Pfam" id="PF00975">
    <property type="entry name" value="Thioesterase"/>
    <property type="match status" value="1"/>
</dbReference>
<evidence type="ECO:0000256" key="1">
    <source>
        <dbReference type="ARBA" id="ARBA00007169"/>
    </source>
</evidence>
<sequence>MDKINLFCFPFAGGSSYSYQLFKGLINRNIELLTLELPGRGTRMQEPLLRDLNQIAGELMHALANRLNQPYALYGHSMGALLGFLVTKRIIKAGLREPLHLFVSGCRGPSVKLPNPPLSALSSEELIMELKEMGGSPNEVLEEETFYTLFEPILRADFQAVETYRYEESEPMAIPLTAMFAVEDDITEEEVMAWQRETVKRITLKRFTGKHFFIFNHQSAITRLINHQLVGQRKDHIGHLS</sequence>
<evidence type="ECO:0000313" key="4">
    <source>
        <dbReference type="Proteomes" id="UP001172083"/>
    </source>
</evidence>
<keyword evidence="3" id="KW-0378">Hydrolase</keyword>
<gene>
    <name evidence="3" type="ORF">QQ020_35885</name>
</gene>
<comment type="caution">
    <text evidence="3">The sequence shown here is derived from an EMBL/GenBank/DDBJ whole genome shotgun (WGS) entry which is preliminary data.</text>
</comment>
<dbReference type="EMBL" id="JAUJEB010000021">
    <property type="protein sequence ID" value="MDN5217509.1"/>
    <property type="molecule type" value="Genomic_DNA"/>
</dbReference>
<dbReference type="Proteomes" id="UP001172083">
    <property type="component" value="Unassembled WGS sequence"/>
</dbReference>
<dbReference type="GO" id="GO:0016787">
    <property type="term" value="F:hydrolase activity"/>
    <property type="evidence" value="ECO:0007669"/>
    <property type="project" value="UniProtKB-KW"/>
</dbReference>
<organism evidence="3 4">
    <name type="scientific">Agaribacillus aureus</name>
    <dbReference type="NCBI Taxonomy" id="3051825"/>
    <lineage>
        <taxon>Bacteria</taxon>
        <taxon>Pseudomonadati</taxon>
        <taxon>Bacteroidota</taxon>
        <taxon>Cytophagia</taxon>
        <taxon>Cytophagales</taxon>
        <taxon>Splendidivirgaceae</taxon>
        <taxon>Agaribacillus</taxon>
    </lineage>
</organism>
<feature type="domain" description="Thioesterase" evidence="2">
    <location>
        <begin position="6"/>
        <end position="228"/>
    </location>
</feature>